<dbReference type="PRINTS" id="PR00481">
    <property type="entry name" value="LAMNOPPTDASE"/>
</dbReference>
<keyword evidence="5 8" id="KW-0645">Protease</keyword>
<name>A0ABW2NPH0_9BACL</name>
<dbReference type="EC" id="3.4.11.1" evidence="8"/>
<evidence type="ECO:0000256" key="2">
    <source>
        <dbReference type="ARBA" id="ARBA00000967"/>
    </source>
</evidence>
<feature type="binding site" evidence="8">
    <location>
        <position position="285"/>
    </location>
    <ligand>
        <name>Mn(2+)</name>
        <dbReference type="ChEBI" id="CHEBI:29035"/>
        <label>2</label>
    </ligand>
</feature>
<feature type="binding site" evidence="8">
    <location>
        <position position="267"/>
    </location>
    <ligand>
        <name>Mn(2+)</name>
        <dbReference type="ChEBI" id="CHEBI:29035"/>
        <label>1</label>
    </ligand>
</feature>
<accession>A0ABW2NPH0</accession>
<keyword evidence="6 8" id="KW-0378">Hydrolase</keyword>
<feature type="domain" description="Cytosol aminopeptidase" evidence="9">
    <location>
        <begin position="342"/>
        <end position="349"/>
    </location>
</feature>
<evidence type="ECO:0000256" key="1">
    <source>
        <dbReference type="ARBA" id="ARBA00000135"/>
    </source>
</evidence>
<dbReference type="Gene3D" id="3.40.220.10">
    <property type="entry name" value="Leucine Aminopeptidase, subunit E, domain 1"/>
    <property type="match status" value="1"/>
</dbReference>
<evidence type="ECO:0000256" key="7">
    <source>
        <dbReference type="ARBA" id="ARBA00049972"/>
    </source>
</evidence>
<sequence>MIFDCKLPFTEEKDEEVLLIGLFSEPTLTGEAAEINSRLGGYLTYLLKSGEISSSPKKINKLYTLGKMKTKKLLMIGLGKKEDLTYEILRSAFGKAFQMLKNERAISASVILKTFENNLLKTEKIAHALADAAICASYTFNDYKQRPNRVDKKLEKVIVYGDRAAQSGLETGRAFGLGIEKARNLVNTPANLMTPSDLAEEAVNIAQSHGMEYEVLERGDMEMLGMGAILAVSQGSNESPKMITVKYKGLAEWENVLCFVGKGLTFDSGGYSIKPAASMPDMKSDMGGSASVIGAMEVIGRLKPAINAMFVIPSCENLISGSAMKPGDVITSLSGKTIEVRNTDAEGRLILADAITYAKEQGASYIVDVATLTGGALIALGDCTTGALTNNDEWYERIRTAASEEGELIWLMPSFQPYKDMLKTSDVADLNNSAGKLAHMITGGLFVGEFAGDTPWVHLDIAGTAFSGKSSDLGPRGATGVMVRTLSRMAVAFSNKTI</sequence>
<feature type="active site" evidence="8">
    <location>
        <position position="348"/>
    </location>
</feature>
<organism evidence="10 11">
    <name type="scientific">Fictibacillus iocasae</name>
    <dbReference type="NCBI Taxonomy" id="2715437"/>
    <lineage>
        <taxon>Bacteria</taxon>
        <taxon>Bacillati</taxon>
        <taxon>Bacillota</taxon>
        <taxon>Bacilli</taxon>
        <taxon>Bacillales</taxon>
        <taxon>Fictibacillaceae</taxon>
        <taxon>Fictibacillus</taxon>
    </lineage>
</organism>
<reference evidence="11" key="1">
    <citation type="journal article" date="2019" name="Int. J. Syst. Evol. Microbiol.">
        <title>The Global Catalogue of Microorganisms (GCM) 10K type strain sequencing project: providing services to taxonomists for standard genome sequencing and annotation.</title>
        <authorList>
            <consortium name="The Broad Institute Genomics Platform"/>
            <consortium name="The Broad Institute Genome Sequencing Center for Infectious Disease"/>
            <person name="Wu L."/>
            <person name="Ma J."/>
        </authorList>
    </citation>
    <scope>NUCLEOTIDE SEQUENCE [LARGE SCALE GENOMIC DNA]</scope>
    <source>
        <strain evidence="11">NBRC 106396</strain>
    </source>
</reference>
<keyword evidence="4 8" id="KW-0031">Aminopeptidase</keyword>
<dbReference type="RefSeq" id="WP_379749904.1">
    <property type="nucleotide sequence ID" value="NZ_JBHTCP010000038.1"/>
</dbReference>
<proteinExistence type="inferred from homology"/>
<comment type="function">
    <text evidence="7 8">Presumably involved in the processing and regular turnover of intracellular proteins. Catalyzes the removal of unsubstituted N-terminal amino acids from various peptides.</text>
</comment>
<dbReference type="Gene3D" id="3.40.630.10">
    <property type="entry name" value="Zn peptidases"/>
    <property type="match status" value="1"/>
</dbReference>
<evidence type="ECO:0000256" key="6">
    <source>
        <dbReference type="ARBA" id="ARBA00022801"/>
    </source>
</evidence>
<comment type="catalytic activity">
    <reaction evidence="2 8">
        <text>Release of an N-terminal amino acid, preferentially leucine, but not glutamic or aspartic acids.</text>
        <dbReference type="EC" id="3.4.11.10"/>
    </reaction>
</comment>
<dbReference type="CDD" id="cd00433">
    <property type="entry name" value="Peptidase_M17"/>
    <property type="match status" value="1"/>
</dbReference>
<dbReference type="NCBIfam" id="NF002083">
    <property type="entry name" value="PRK00913.3-5"/>
    <property type="match status" value="1"/>
</dbReference>
<keyword evidence="8" id="KW-0963">Cytoplasm</keyword>
<comment type="cofactor">
    <cofactor evidence="8">
        <name>Mn(2+)</name>
        <dbReference type="ChEBI" id="CHEBI:29035"/>
    </cofactor>
    <text evidence="8">Binds 2 manganese ions per subunit.</text>
</comment>
<dbReference type="EMBL" id="JBHTCP010000038">
    <property type="protein sequence ID" value="MFC7372379.1"/>
    <property type="molecule type" value="Genomic_DNA"/>
</dbReference>
<dbReference type="InterPro" id="IPR023042">
    <property type="entry name" value="Peptidase_M17_leu_NH2_pept"/>
</dbReference>
<evidence type="ECO:0000256" key="4">
    <source>
        <dbReference type="ARBA" id="ARBA00022438"/>
    </source>
</evidence>
<evidence type="ECO:0000313" key="10">
    <source>
        <dbReference type="EMBL" id="MFC7372379.1"/>
    </source>
</evidence>
<dbReference type="GO" id="GO:0004177">
    <property type="term" value="F:aminopeptidase activity"/>
    <property type="evidence" value="ECO:0007669"/>
    <property type="project" value="UniProtKB-KW"/>
</dbReference>
<feature type="active site" evidence="8">
    <location>
        <position position="274"/>
    </location>
</feature>
<dbReference type="Pfam" id="PF02789">
    <property type="entry name" value="Peptidase_M17_N"/>
    <property type="match status" value="1"/>
</dbReference>
<evidence type="ECO:0000256" key="8">
    <source>
        <dbReference type="HAMAP-Rule" id="MF_00181"/>
    </source>
</evidence>
<dbReference type="Pfam" id="PF00883">
    <property type="entry name" value="Peptidase_M17"/>
    <property type="match status" value="1"/>
</dbReference>
<feature type="binding site" evidence="8">
    <location>
        <position position="262"/>
    </location>
    <ligand>
        <name>Mn(2+)</name>
        <dbReference type="ChEBI" id="CHEBI:29035"/>
        <label>2</label>
    </ligand>
</feature>
<dbReference type="PROSITE" id="PS00631">
    <property type="entry name" value="CYTOSOL_AP"/>
    <property type="match status" value="1"/>
</dbReference>
<comment type="caution">
    <text evidence="10">The sequence shown here is derived from an EMBL/GenBank/DDBJ whole genome shotgun (WGS) entry which is preliminary data.</text>
</comment>
<dbReference type="SUPFAM" id="SSF53187">
    <property type="entry name" value="Zn-dependent exopeptidases"/>
    <property type="match status" value="1"/>
</dbReference>
<evidence type="ECO:0000256" key="5">
    <source>
        <dbReference type="ARBA" id="ARBA00022670"/>
    </source>
</evidence>
<feature type="binding site" evidence="8">
    <location>
        <position position="267"/>
    </location>
    <ligand>
        <name>Mn(2+)</name>
        <dbReference type="ChEBI" id="CHEBI:29035"/>
        <label>2</label>
    </ligand>
</feature>
<comment type="subcellular location">
    <subcellularLocation>
        <location evidence="8">Cytoplasm</location>
    </subcellularLocation>
</comment>
<dbReference type="NCBIfam" id="NF002073">
    <property type="entry name" value="PRK00913.1-2"/>
    <property type="match status" value="1"/>
</dbReference>
<dbReference type="PANTHER" id="PTHR11963">
    <property type="entry name" value="LEUCINE AMINOPEPTIDASE-RELATED"/>
    <property type="match status" value="1"/>
</dbReference>
<comment type="catalytic activity">
    <reaction evidence="1 8">
        <text>Release of an N-terminal amino acid, Xaa-|-Yaa-, in which Xaa is preferably Leu, but may be other amino acids including Pro although not Arg or Lys, and Yaa may be Pro. Amino acid amides and methyl esters are also readily hydrolyzed, but rates on arylamides are exceedingly low.</text>
        <dbReference type="EC" id="3.4.11.1"/>
    </reaction>
</comment>
<dbReference type="PANTHER" id="PTHR11963:SF23">
    <property type="entry name" value="CYTOSOL AMINOPEPTIDASE"/>
    <property type="match status" value="1"/>
</dbReference>
<feature type="binding site" evidence="8">
    <location>
        <position position="346"/>
    </location>
    <ligand>
        <name>Mn(2+)</name>
        <dbReference type="ChEBI" id="CHEBI:29035"/>
        <label>1</label>
    </ligand>
</feature>
<dbReference type="InterPro" id="IPR008283">
    <property type="entry name" value="Peptidase_M17_N"/>
</dbReference>
<dbReference type="SUPFAM" id="SSF52949">
    <property type="entry name" value="Macro domain-like"/>
    <property type="match status" value="1"/>
</dbReference>
<dbReference type="Proteomes" id="UP001596549">
    <property type="component" value="Unassembled WGS sequence"/>
</dbReference>
<gene>
    <name evidence="8" type="primary">pepA</name>
    <name evidence="10" type="ORF">ACFQPF_11905</name>
</gene>
<keyword evidence="11" id="KW-1185">Reference proteome</keyword>
<feature type="binding site" evidence="8">
    <location>
        <position position="346"/>
    </location>
    <ligand>
        <name>Mn(2+)</name>
        <dbReference type="ChEBI" id="CHEBI:29035"/>
        <label>2</label>
    </ligand>
</feature>
<keyword evidence="8" id="KW-0479">Metal-binding</keyword>
<dbReference type="NCBIfam" id="NF002074">
    <property type="entry name" value="PRK00913.1-4"/>
    <property type="match status" value="1"/>
</dbReference>
<comment type="similarity">
    <text evidence="3 8">Belongs to the peptidase M17 family.</text>
</comment>
<keyword evidence="8" id="KW-0464">Manganese</keyword>
<dbReference type="InterPro" id="IPR000819">
    <property type="entry name" value="Peptidase_M17_C"/>
</dbReference>
<evidence type="ECO:0000259" key="9">
    <source>
        <dbReference type="PROSITE" id="PS00631"/>
    </source>
</evidence>
<dbReference type="InterPro" id="IPR043472">
    <property type="entry name" value="Macro_dom-like"/>
</dbReference>
<feature type="binding site" evidence="8">
    <location>
        <position position="344"/>
    </location>
    <ligand>
        <name>Mn(2+)</name>
        <dbReference type="ChEBI" id="CHEBI:29035"/>
        <label>1</label>
    </ligand>
</feature>
<protein>
    <recommendedName>
        <fullName evidence="8">Probable cytosol aminopeptidase</fullName>
        <ecNumber evidence="8">3.4.11.1</ecNumber>
    </recommendedName>
    <alternativeName>
        <fullName evidence="8">Leucine aminopeptidase</fullName>
        <shortName evidence="8">LAP</shortName>
        <ecNumber evidence="8">3.4.11.10</ecNumber>
    </alternativeName>
    <alternativeName>
        <fullName evidence="8">Leucyl aminopeptidase</fullName>
    </alternativeName>
</protein>
<dbReference type="EC" id="3.4.11.10" evidence="8"/>
<dbReference type="HAMAP" id="MF_00181">
    <property type="entry name" value="Cytosol_peptidase_M17"/>
    <property type="match status" value="1"/>
</dbReference>
<evidence type="ECO:0000256" key="3">
    <source>
        <dbReference type="ARBA" id="ARBA00009528"/>
    </source>
</evidence>
<dbReference type="InterPro" id="IPR011356">
    <property type="entry name" value="Leucine_aapep/pepB"/>
</dbReference>
<evidence type="ECO:0000313" key="11">
    <source>
        <dbReference type="Proteomes" id="UP001596549"/>
    </source>
</evidence>